<comment type="caution">
    <text evidence="1">The sequence shown here is derived from an EMBL/GenBank/DDBJ whole genome shotgun (WGS) entry which is preliminary data.</text>
</comment>
<gene>
    <name evidence="1" type="ORF">LCGC14_2232610</name>
</gene>
<sequence length="89" mass="10362">MEVRHGLPGRDSRWADSSEILIFGPLVFTWAIVRNIHGRWALSLMWRSPTQFWDIRYIRLVIFHLGPPWVTNVGSIIKEESTCEAKEAI</sequence>
<dbReference type="EMBL" id="LAZR01030069">
    <property type="protein sequence ID" value="KKL57718.1"/>
    <property type="molecule type" value="Genomic_DNA"/>
</dbReference>
<proteinExistence type="predicted"/>
<reference evidence="1" key="1">
    <citation type="journal article" date="2015" name="Nature">
        <title>Complex archaea that bridge the gap between prokaryotes and eukaryotes.</title>
        <authorList>
            <person name="Spang A."/>
            <person name="Saw J.H."/>
            <person name="Jorgensen S.L."/>
            <person name="Zaremba-Niedzwiedzka K."/>
            <person name="Martijn J."/>
            <person name="Lind A.E."/>
            <person name="van Eijk R."/>
            <person name="Schleper C."/>
            <person name="Guy L."/>
            <person name="Ettema T.J."/>
        </authorList>
    </citation>
    <scope>NUCLEOTIDE SEQUENCE</scope>
</reference>
<evidence type="ECO:0000313" key="1">
    <source>
        <dbReference type="EMBL" id="KKL57718.1"/>
    </source>
</evidence>
<protein>
    <submittedName>
        <fullName evidence="1">Uncharacterized protein</fullName>
    </submittedName>
</protein>
<dbReference type="AlphaFoldDB" id="A0A0F9D7J1"/>
<name>A0A0F9D7J1_9ZZZZ</name>
<accession>A0A0F9D7J1</accession>
<organism evidence="1">
    <name type="scientific">marine sediment metagenome</name>
    <dbReference type="NCBI Taxonomy" id="412755"/>
    <lineage>
        <taxon>unclassified sequences</taxon>
        <taxon>metagenomes</taxon>
        <taxon>ecological metagenomes</taxon>
    </lineage>
</organism>